<proteinExistence type="predicted"/>
<organism evidence="1 2">
    <name type="scientific">Acorus calamus</name>
    <name type="common">Sweet flag</name>
    <dbReference type="NCBI Taxonomy" id="4465"/>
    <lineage>
        <taxon>Eukaryota</taxon>
        <taxon>Viridiplantae</taxon>
        <taxon>Streptophyta</taxon>
        <taxon>Embryophyta</taxon>
        <taxon>Tracheophyta</taxon>
        <taxon>Spermatophyta</taxon>
        <taxon>Magnoliopsida</taxon>
        <taxon>Liliopsida</taxon>
        <taxon>Acoraceae</taxon>
        <taxon>Acorus</taxon>
    </lineage>
</organism>
<protein>
    <submittedName>
        <fullName evidence="1">3,4-dihydroxy-2-butanone kinase</fullName>
    </submittedName>
</protein>
<keyword evidence="1" id="KW-0418">Kinase</keyword>
<reference evidence="1" key="2">
    <citation type="submission" date="2023-06" db="EMBL/GenBank/DDBJ databases">
        <authorList>
            <person name="Ma L."/>
            <person name="Liu K.-W."/>
            <person name="Li Z."/>
            <person name="Hsiao Y.-Y."/>
            <person name="Qi Y."/>
            <person name="Fu T."/>
            <person name="Tang G."/>
            <person name="Zhang D."/>
            <person name="Sun W.-H."/>
            <person name="Liu D.-K."/>
            <person name="Li Y."/>
            <person name="Chen G.-Z."/>
            <person name="Liu X.-D."/>
            <person name="Liao X.-Y."/>
            <person name="Jiang Y.-T."/>
            <person name="Yu X."/>
            <person name="Hao Y."/>
            <person name="Huang J."/>
            <person name="Zhao X.-W."/>
            <person name="Ke S."/>
            <person name="Chen Y.-Y."/>
            <person name="Wu W.-L."/>
            <person name="Hsu J.-L."/>
            <person name="Lin Y.-F."/>
            <person name="Huang M.-D."/>
            <person name="Li C.-Y."/>
            <person name="Huang L."/>
            <person name="Wang Z.-W."/>
            <person name="Zhao X."/>
            <person name="Zhong W.-Y."/>
            <person name="Peng D.-H."/>
            <person name="Ahmad S."/>
            <person name="Lan S."/>
            <person name="Zhang J.-S."/>
            <person name="Tsai W.-C."/>
            <person name="Van De Peer Y."/>
            <person name="Liu Z.-J."/>
        </authorList>
    </citation>
    <scope>NUCLEOTIDE SEQUENCE</scope>
    <source>
        <strain evidence="1">CP</strain>
        <tissue evidence="1">Leaves</tissue>
    </source>
</reference>
<evidence type="ECO:0000313" key="1">
    <source>
        <dbReference type="EMBL" id="KAK1312178.1"/>
    </source>
</evidence>
<name>A0AAV9EEJ9_ACOCL</name>
<dbReference type="Proteomes" id="UP001180020">
    <property type="component" value="Unassembled WGS sequence"/>
</dbReference>
<keyword evidence="1" id="KW-0808">Transferase</keyword>
<dbReference type="AlphaFoldDB" id="A0AAV9EEJ9"/>
<gene>
    <name evidence="1" type="primary">DHBK</name>
    <name evidence="1" type="ORF">QJS10_CPA07g00333</name>
</gene>
<evidence type="ECO:0000313" key="2">
    <source>
        <dbReference type="Proteomes" id="UP001180020"/>
    </source>
</evidence>
<comment type="caution">
    <text evidence="1">The sequence shown here is derived from an EMBL/GenBank/DDBJ whole genome shotgun (WGS) entry which is preliminary data.</text>
</comment>
<reference evidence="1" key="1">
    <citation type="journal article" date="2023" name="Nat. Commun.">
        <title>Diploid and tetraploid genomes of Acorus and the evolution of monocots.</title>
        <authorList>
            <person name="Ma L."/>
            <person name="Liu K.W."/>
            <person name="Li Z."/>
            <person name="Hsiao Y.Y."/>
            <person name="Qi Y."/>
            <person name="Fu T."/>
            <person name="Tang G.D."/>
            <person name="Zhang D."/>
            <person name="Sun W.H."/>
            <person name="Liu D.K."/>
            <person name="Li Y."/>
            <person name="Chen G.Z."/>
            <person name="Liu X.D."/>
            <person name="Liao X.Y."/>
            <person name="Jiang Y.T."/>
            <person name="Yu X."/>
            <person name="Hao Y."/>
            <person name="Huang J."/>
            <person name="Zhao X.W."/>
            <person name="Ke S."/>
            <person name="Chen Y.Y."/>
            <person name="Wu W.L."/>
            <person name="Hsu J.L."/>
            <person name="Lin Y.F."/>
            <person name="Huang M.D."/>
            <person name="Li C.Y."/>
            <person name="Huang L."/>
            <person name="Wang Z.W."/>
            <person name="Zhao X."/>
            <person name="Zhong W.Y."/>
            <person name="Peng D.H."/>
            <person name="Ahmad S."/>
            <person name="Lan S."/>
            <person name="Zhang J.S."/>
            <person name="Tsai W.C."/>
            <person name="Van de Peer Y."/>
            <person name="Liu Z.J."/>
        </authorList>
    </citation>
    <scope>NUCLEOTIDE SEQUENCE</scope>
    <source>
        <strain evidence="1">CP</strain>
    </source>
</reference>
<dbReference type="EMBL" id="JAUJYO010000007">
    <property type="protein sequence ID" value="KAK1312178.1"/>
    <property type="molecule type" value="Genomic_DNA"/>
</dbReference>
<accession>A0AAV9EEJ9</accession>
<dbReference type="GO" id="GO:0016301">
    <property type="term" value="F:kinase activity"/>
    <property type="evidence" value="ECO:0007669"/>
    <property type="project" value="UniProtKB-KW"/>
</dbReference>
<sequence>MTDVVTEFIEGMIETYSGLQYLEGFPRGDSCAHHVYTMYSDNDTSNTMKAYVSASRAIEETKTMPYVQDQRQQQCGPKAETLHLLSPWNPRSRQGTHEWE</sequence>
<keyword evidence="2" id="KW-1185">Reference proteome</keyword>